<evidence type="ECO:0000313" key="3">
    <source>
        <dbReference type="EMBL" id="MDJ1184082.1"/>
    </source>
</evidence>
<protein>
    <submittedName>
        <fullName evidence="3">MoxR family ATPase</fullName>
    </submittedName>
</protein>
<dbReference type="InterPro" id="IPR027417">
    <property type="entry name" value="P-loop_NTPase"/>
</dbReference>
<evidence type="ECO:0000259" key="2">
    <source>
        <dbReference type="Pfam" id="PF17863"/>
    </source>
</evidence>
<evidence type="ECO:0000313" key="4">
    <source>
        <dbReference type="Proteomes" id="UP001232992"/>
    </source>
</evidence>
<dbReference type="PANTHER" id="PTHR42759">
    <property type="entry name" value="MOXR FAMILY PROTEIN"/>
    <property type="match status" value="1"/>
</dbReference>
<feature type="domain" description="ATPase AAA-3" evidence="1">
    <location>
        <begin position="35"/>
        <end position="164"/>
    </location>
</feature>
<dbReference type="SUPFAM" id="SSF52540">
    <property type="entry name" value="P-loop containing nucleoside triphosphate hydrolases"/>
    <property type="match status" value="1"/>
</dbReference>
<reference evidence="3 4" key="1">
    <citation type="submission" date="2023-01" db="EMBL/GenBank/DDBJ databases">
        <title>Novel diversity within Roseofilum (Cyanobacteria; Desertifilaceae) from marine benthic mats with descriptions of four novel species.</title>
        <authorList>
            <person name="Wang Y."/>
            <person name="Berthold D.E."/>
            <person name="Hu J."/>
            <person name="Lefler F.W."/>
            <person name="Laughinghouse H.D. IV."/>
        </authorList>
    </citation>
    <scope>NUCLEOTIDE SEQUENCE [LARGE SCALE GENOMIC DNA]</scope>
    <source>
        <strain evidence="3 4">BLCC-M143</strain>
    </source>
</reference>
<sequence>MRERIQQLTDNLNQAIVGKADAIRLVLVALLSGGHALLEDVPGVGKTLLAKSLARSIDGVFQRIQCTPDLLPSDITGTNIWNPNTGEFKFMSGPIFANVLLIDEINRATPRTQSALLEVMEERQVTVDGVSYPVESPFFAIATQNPVEYQGTFPLPEAQMDRFALSFSLGYPTPDEELKMLQKHQEGISAAKLQPCISLSEVQDLQARCWQVKVDVSLQQYMVDLVRATREDEEITLGVSPRGAIALQRATQALAFLENRDYAIPDDVKLLAPHVLAHRMIPAGGRQATAIIDRLLSSIPTGT</sequence>
<dbReference type="Gene3D" id="3.40.50.300">
    <property type="entry name" value="P-loop containing nucleotide triphosphate hydrolases"/>
    <property type="match status" value="1"/>
</dbReference>
<dbReference type="Gene3D" id="1.10.8.80">
    <property type="entry name" value="Magnesium chelatase subunit I, C-Terminal domain"/>
    <property type="match status" value="1"/>
</dbReference>
<gene>
    <name evidence="3" type="ORF">PMH09_12885</name>
</gene>
<dbReference type="Proteomes" id="UP001232992">
    <property type="component" value="Unassembled WGS sequence"/>
</dbReference>
<organism evidence="3 4">
    <name type="scientific">Roseofilum casamattae BLCC-M143</name>
    <dbReference type="NCBI Taxonomy" id="3022442"/>
    <lineage>
        <taxon>Bacteria</taxon>
        <taxon>Bacillati</taxon>
        <taxon>Cyanobacteriota</taxon>
        <taxon>Cyanophyceae</taxon>
        <taxon>Desertifilales</taxon>
        <taxon>Desertifilaceae</taxon>
        <taxon>Roseofilum</taxon>
        <taxon>Roseofilum casamattae</taxon>
    </lineage>
</organism>
<dbReference type="InterPro" id="IPR050764">
    <property type="entry name" value="CbbQ/NirQ/NorQ/GpvN"/>
</dbReference>
<accession>A0ABT7BY03</accession>
<dbReference type="Pfam" id="PF07726">
    <property type="entry name" value="AAA_3"/>
    <property type="match status" value="1"/>
</dbReference>
<feature type="domain" description="ChlI/MoxR AAA lid" evidence="2">
    <location>
        <begin position="227"/>
        <end position="284"/>
    </location>
</feature>
<comment type="caution">
    <text evidence="3">The sequence shown here is derived from an EMBL/GenBank/DDBJ whole genome shotgun (WGS) entry which is preliminary data.</text>
</comment>
<dbReference type="RefSeq" id="WP_283758734.1">
    <property type="nucleotide sequence ID" value="NZ_JAQOSQ010000012.1"/>
</dbReference>
<dbReference type="PIRSF" id="PIRSF002849">
    <property type="entry name" value="AAA_ATPase_chaperone_MoxR_prd"/>
    <property type="match status" value="1"/>
</dbReference>
<name>A0ABT7BY03_9CYAN</name>
<keyword evidence="4" id="KW-1185">Reference proteome</keyword>
<dbReference type="PANTHER" id="PTHR42759:SF5">
    <property type="entry name" value="METHANOL DEHYDROGENASE REGULATOR"/>
    <property type="match status" value="1"/>
</dbReference>
<dbReference type="CDD" id="cd00009">
    <property type="entry name" value="AAA"/>
    <property type="match status" value="1"/>
</dbReference>
<proteinExistence type="predicted"/>
<dbReference type="InterPro" id="IPR011703">
    <property type="entry name" value="ATPase_AAA-3"/>
</dbReference>
<dbReference type="Pfam" id="PF17863">
    <property type="entry name" value="AAA_lid_2"/>
    <property type="match status" value="1"/>
</dbReference>
<dbReference type="InterPro" id="IPR041628">
    <property type="entry name" value="ChlI/MoxR_AAA_lid"/>
</dbReference>
<dbReference type="EMBL" id="JAQOSQ010000012">
    <property type="protein sequence ID" value="MDJ1184082.1"/>
    <property type="molecule type" value="Genomic_DNA"/>
</dbReference>
<evidence type="ECO:0000259" key="1">
    <source>
        <dbReference type="Pfam" id="PF07726"/>
    </source>
</evidence>